<feature type="signal peptide" evidence="1">
    <location>
        <begin position="1"/>
        <end position="20"/>
    </location>
</feature>
<dbReference type="InterPro" id="IPR011250">
    <property type="entry name" value="OMP/PagP_B-barrel"/>
</dbReference>
<dbReference type="EMBL" id="JBHTHZ010000005">
    <property type="protein sequence ID" value="MFD0793736.1"/>
    <property type="molecule type" value="Genomic_DNA"/>
</dbReference>
<dbReference type="SUPFAM" id="SSF56925">
    <property type="entry name" value="OMPA-like"/>
    <property type="match status" value="1"/>
</dbReference>
<dbReference type="Pfam" id="PF13568">
    <property type="entry name" value="OMP_b-brl_2"/>
    <property type="match status" value="1"/>
</dbReference>
<evidence type="ECO:0000313" key="3">
    <source>
        <dbReference type="EMBL" id="MFD0793736.1"/>
    </source>
</evidence>
<dbReference type="RefSeq" id="WP_377113965.1">
    <property type="nucleotide sequence ID" value="NZ_JBHTHZ010000005.1"/>
</dbReference>
<evidence type="ECO:0000259" key="2">
    <source>
        <dbReference type="Pfam" id="PF13568"/>
    </source>
</evidence>
<sequence>MYKIFTAVAAVLCLSTAAFSQTKGTTKFGLQVGYNASTVTASGLTNSDYRSGFNAGVSADHFFSDSWSLKVKALYDQKGWDNGYIAGGMVGGATMITNYKLDYVSIPVLANWHFGRTKNWYLNFGPYVGILLNAKETRSDMDLKEYFNTADVGLDVGIGVQFPVSNASRFFIELNGQGGVTDLIKDNQGSTLRSTVSSINIGINF</sequence>
<name>A0ABW3ARP9_9SPHI</name>
<accession>A0ABW3ARP9</accession>
<feature type="domain" description="Outer membrane protein beta-barrel" evidence="2">
    <location>
        <begin position="19"/>
        <end position="184"/>
    </location>
</feature>
<feature type="chain" id="PRO_5046439922" evidence="1">
    <location>
        <begin position="21"/>
        <end position="205"/>
    </location>
</feature>
<dbReference type="Proteomes" id="UP001597010">
    <property type="component" value="Unassembled WGS sequence"/>
</dbReference>
<organism evidence="3 4">
    <name type="scientific">Mucilaginibacter litoreus</name>
    <dbReference type="NCBI Taxonomy" id="1048221"/>
    <lineage>
        <taxon>Bacteria</taxon>
        <taxon>Pseudomonadati</taxon>
        <taxon>Bacteroidota</taxon>
        <taxon>Sphingobacteriia</taxon>
        <taxon>Sphingobacteriales</taxon>
        <taxon>Sphingobacteriaceae</taxon>
        <taxon>Mucilaginibacter</taxon>
    </lineage>
</organism>
<evidence type="ECO:0000256" key="1">
    <source>
        <dbReference type="SAM" id="SignalP"/>
    </source>
</evidence>
<protein>
    <submittedName>
        <fullName evidence="3">Porin family protein</fullName>
    </submittedName>
</protein>
<dbReference type="Gene3D" id="2.40.160.20">
    <property type="match status" value="1"/>
</dbReference>
<dbReference type="InterPro" id="IPR025665">
    <property type="entry name" value="Beta-barrel_OMP_2"/>
</dbReference>
<evidence type="ECO:0000313" key="4">
    <source>
        <dbReference type="Proteomes" id="UP001597010"/>
    </source>
</evidence>
<reference evidence="4" key="1">
    <citation type="journal article" date="2019" name="Int. J. Syst. Evol. Microbiol.">
        <title>The Global Catalogue of Microorganisms (GCM) 10K type strain sequencing project: providing services to taxonomists for standard genome sequencing and annotation.</title>
        <authorList>
            <consortium name="The Broad Institute Genomics Platform"/>
            <consortium name="The Broad Institute Genome Sequencing Center for Infectious Disease"/>
            <person name="Wu L."/>
            <person name="Ma J."/>
        </authorList>
    </citation>
    <scope>NUCLEOTIDE SEQUENCE [LARGE SCALE GENOMIC DNA]</scope>
    <source>
        <strain evidence="4">CCUG 61484</strain>
    </source>
</reference>
<keyword evidence="4" id="KW-1185">Reference proteome</keyword>
<comment type="caution">
    <text evidence="3">The sequence shown here is derived from an EMBL/GenBank/DDBJ whole genome shotgun (WGS) entry which is preliminary data.</text>
</comment>
<gene>
    <name evidence="3" type="ORF">ACFQZX_08910</name>
</gene>
<keyword evidence="1" id="KW-0732">Signal</keyword>
<proteinExistence type="predicted"/>